<dbReference type="CDD" id="cd00082">
    <property type="entry name" value="HisKA"/>
    <property type="match status" value="1"/>
</dbReference>
<dbReference type="InterPro" id="IPR005467">
    <property type="entry name" value="His_kinase_dom"/>
</dbReference>
<sequence length="379" mass="42793">MTKSAANYIRDNKHILIDSWEKAVNGEISASENTQSLVLRNLLPTLLHDVASIMGRFTDREDFLKNEKCEEIVEKSLDHGRHRAASSQYTVKQIIDEYIILNRILVETLIPQKLFNTDISIIITFCLETSMSHSISSFNDSLQEMREKLVGTLAHDVRNPISAAYFALDVMKLQREEEQFENTRKMAQESLRKSLDLLEGLLDAISVEAGEGIALNFRKSDIVEKVKAVQEEATEIYSNKIKIVCEAEKLITVFDPTAVGRVLENLLTNAVKYGGLDQAITIYVDYNEENVILKVHNHGNPISPKNQKIIFDFLNHSEEQPGKLKSWGMGLTFVKMAAKAHGGHVELSSDHENGTTFFVFLSRHSNKPGKVRSKLNYGE</sequence>
<keyword evidence="5" id="KW-0418">Kinase</keyword>
<evidence type="ECO:0000256" key="1">
    <source>
        <dbReference type="ARBA" id="ARBA00000085"/>
    </source>
</evidence>
<organism evidence="5 6">
    <name type="scientific">Autumnicola musiva</name>
    <dbReference type="NCBI Taxonomy" id="3075589"/>
    <lineage>
        <taxon>Bacteria</taxon>
        <taxon>Pseudomonadati</taxon>
        <taxon>Bacteroidota</taxon>
        <taxon>Flavobacteriia</taxon>
        <taxon>Flavobacteriales</taxon>
        <taxon>Flavobacteriaceae</taxon>
        <taxon>Autumnicola</taxon>
    </lineage>
</organism>
<accession>A0ABU3D991</accession>
<dbReference type="Pfam" id="PF02518">
    <property type="entry name" value="HATPase_c"/>
    <property type="match status" value="1"/>
</dbReference>
<comment type="catalytic activity">
    <reaction evidence="1">
        <text>ATP + protein L-histidine = ADP + protein N-phospho-L-histidine.</text>
        <dbReference type="EC" id="2.7.13.3"/>
    </reaction>
</comment>
<dbReference type="Gene3D" id="3.30.565.10">
    <property type="entry name" value="Histidine kinase-like ATPase, C-terminal domain"/>
    <property type="match status" value="1"/>
</dbReference>
<dbReference type="PANTHER" id="PTHR43547:SF2">
    <property type="entry name" value="HYBRID SIGNAL TRANSDUCTION HISTIDINE KINASE C"/>
    <property type="match status" value="1"/>
</dbReference>
<proteinExistence type="predicted"/>
<dbReference type="InterPro" id="IPR036890">
    <property type="entry name" value="HATPase_C_sf"/>
</dbReference>
<dbReference type="PANTHER" id="PTHR43547">
    <property type="entry name" value="TWO-COMPONENT HISTIDINE KINASE"/>
    <property type="match status" value="1"/>
</dbReference>
<dbReference type="GO" id="GO:0016301">
    <property type="term" value="F:kinase activity"/>
    <property type="evidence" value="ECO:0007669"/>
    <property type="project" value="UniProtKB-KW"/>
</dbReference>
<dbReference type="PROSITE" id="PS50109">
    <property type="entry name" value="HIS_KIN"/>
    <property type="match status" value="1"/>
</dbReference>
<dbReference type="InterPro" id="IPR003594">
    <property type="entry name" value="HATPase_dom"/>
</dbReference>
<evidence type="ECO:0000256" key="3">
    <source>
        <dbReference type="ARBA" id="ARBA00022553"/>
    </source>
</evidence>
<evidence type="ECO:0000256" key="2">
    <source>
        <dbReference type="ARBA" id="ARBA00012438"/>
    </source>
</evidence>
<dbReference type="Gene3D" id="1.10.287.130">
    <property type="match status" value="1"/>
</dbReference>
<evidence type="ECO:0000313" key="6">
    <source>
        <dbReference type="Proteomes" id="UP001262582"/>
    </source>
</evidence>
<dbReference type="EC" id="2.7.13.3" evidence="2"/>
<reference evidence="5 6" key="1">
    <citation type="submission" date="2023-09" db="EMBL/GenBank/DDBJ databases">
        <authorList>
            <person name="Rey-Velasco X."/>
        </authorList>
    </citation>
    <scope>NUCLEOTIDE SEQUENCE [LARGE SCALE GENOMIC DNA]</scope>
    <source>
        <strain evidence="5 6">F117</strain>
    </source>
</reference>
<name>A0ABU3D991_9FLAO</name>
<dbReference type="SMART" id="SM00388">
    <property type="entry name" value="HisKA"/>
    <property type="match status" value="1"/>
</dbReference>
<comment type="caution">
    <text evidence="5">The sequence shown here is derived from an EMBL/GenBank/DDBJ whole genome shotgun (WGS) entry which is preliminary data.</text>
</comment>
<gene>
    <name evidence="5" type="ORF">RM539_16085</name>
</gene>
<keyword evidence="5" id="KW-0808">Transferase</keyword>
<feature type="domain" description="Histidine kinase" evidence="4">
    <location>
        <begin position="152"/>
        <end position="365"/>
    </location>
</feature>
<dbReference type="InterPro" id="IPR003661">
    <property type="entry name" value="HisK_dim/P_dom"/>
</dbReference>
<dbReference type="RefSeq" id="WP_311504437.1">
    <property type="nucleotide sequence ID" value="NZ_JAVRHK010000015.1"/>
</dbReference>
<dbReference type="SUPFAM" id="SSF55874">
    <property type="entry name" value="ATPase domain of HSP90 chaperone/DNA topoisomerase II/histidine kinase"/>
    <property type="match status" value="1"/>
</dbReference>
<dbReference type="SMART" id="SM00387">
    <property type="entry name" value="HATPase_c"/>
    <property type="match status" value="1"/>
</dbReference>
<evidence type="ECO:0000259" key="4">
    <source>
        <dbReference type="PROSITE" id="PS50109"/>
    </source>
</evidence>
<dbReference type="EMBL" id="JAVRHK010000015">
    <property type="protein sequence ID" value="MDT0678102.1"/>
    <property type="molecule type" value="Genomic_DNA"/>
</dbReference>
<dbReference type="SUPFAM" id="SSF47384">
    <property type="entry name" value="Homodimeric domain of signal transducing histidine kinase"/>
    <property type="match status" value="1"/>
</dbReference>
<dbReference type="Proteomes" id="UP001262582">
    <property type="component" value="Unassembled WGS sequence"/>
</dbReference>
<dbReference type="InterPro" id="IPR036097">
    <property type="entry name" value="HisK_dim/P_sf"/>
</dbReference>
<dbReference type="Pfam" id="PF00512">
    <property type="entry name" value="HisKA"/>
    <property type="match status" value="1"/>
</dbReference>
<keyword evidence="6" id="KW-1185">Reference proteome</keyword>
<keyword evidence="3" id="KW-0597">Phosphoprotein</keyword>
<protein>
    <recommendedName>
        <fullName evidence="2">histidine kinase</fullName>
        <ecNumber evidence="2">2.7.13.3</ecNumber>
    </recommendedName>
</protein>
<evidence type="ECO:0000313" key="5">
    <source>
        <dbReference type="EMBL" id="MDT0678102.1"/>
    </source>
</evidence>